<dbReference type="InterPro" id="IPR001845">
    <property type="entry name" value="HTH_ArsR_DNA-bd_dom"/>
</dbReference>
<dbReference type="Proteomes" id="UP000217785">
    <property type="component" value="Unassembled WGS sequence"/>
</dbReference>
<dbReference type="GO" id="GO:0003700">
    <property type="term" value="F:DNA-binding transcription factor activity"/>
    <property type="evidence" value="ECO:0007669"/>
    <property type="project" value="InterPro"/>
</dbReference>
<keyword evidence="4" id="KW-0105">Cadmium resistance</keyword>
<dbReference type="SMART" id="SM00418">
    <property type="entry name" value="HTH_ARSR"/>
    <property type="match status" value="1"/>
</dbReference>
<dbReference type="PRINTS" id="PR00778">
    <property type="entry name" value="HTHARSR"/>
</dbReference>
<dbReference type="InterPro" id="IPR051011">
    <property type="entry name" value="Metal_resp_trans_reg"/>
</dbReference>
<proteinExistence type="predicted"/>
<evidence type="ECO:0000313" key="7">
    <source>
        <dbReference type="Proteomes" id="UP000217785"/>
    </source>
</evidence>
<dbReference type="InterPro" id="IPR011991">
    <property type="entry name" value="ArsR-like_HTH"/>
</dbReference>
<dbReference type="PANTHER" id="PTHR43132:SF6">
    <property type="entry name" value="HTH-TYPE TRANSCRIPTIONAL REPRESSOR CZRA"/>
    <property type="match status" value="1"/>
</dbReference>
<dbReference type="InterPro" id="IPR036388">
    <property type="entry name" value="WH-like_DNA-bd_sf"/>
</dbReference>
<dbReference type="SUPFAM" id="SSF46785">
    <property type="entry name" value="Winged helix' DNA-binding domain"/>
    <property type="match status" value="1"/>
</dbReference>
<reference evidence="7" key="1">
    <citation type="submission" date="2017-07" db="EMBL/GenBank/DDBJ databases">
        <title>Draft genome sequence of Effusibacillus lacus strain skLN1.</title>
        <authorList>
            <person name="Watanabe M."/>
            <person name="Kojima H."/>
            <person name="Fukui M."/>
        </authorList>
    </citation>
    <scope>NUCLEOTIDE SEQUENCE [LARGE SCALE GENOMIC DNA]</scope>
    <source>
        <strain evidence="7">skLN1</strain>
    </source>
</reference>
<dbReference type="NCBIfam" id="NF033788">
    <property type="entry name" value="HTH_metalloreg"/>
    <property type="match status" value="1"/>
</dbReference>
<evidence type="ECO:0000256" key="4">
    <source>
        <dbReference type="ARBA" id="ARBA00043263"/>
    </source>
</evidence>
<dbReference type="AlphaFoldDB" id="A0A292YQG0"/>
<feature type="domain" description="HTH arsR-type" evidence="5">
    <location>
        <begin position="29"/>
        <end position="124"/>
    </location>
</feature>
<dbReference type="Gene3D" id="1.10.10.10">
    <property type="entry name" value="Winged helix-like DNA-binding domain superfamily/Winged helix DNA-binding domain"/>
    <property type="match status" value="1"/>
</dbReference>
<organism evidence="6 7">
    <name type="scientific">Effusibacillus lacus</name>
    <dbReference type="NCBI Taxonomy" id="1348429"/>
    <lineage>
        <taxon>Bacteria</taxon>
        <taxon>Bacillati</taxon>
        <taxon>Bacillota</taxon>
        <taxon>Bacilli</taxon>
        <taxon>Bacillales</taxon>
        <taxon>Alicyclobacillaceae</taxon>
        <taxon>Effusibacillus</taxon>
    </lineage>
</organism>
<dbReference type="InterPro" id="IPR018334">
    <property type="entry name" value="ArsR_HTH"/>
</dbReference>
<accession>A0A292YQG0</accession>
<dbReference type="PANTHER" id="PTHR43132">
    <property type="entry name" value="ARSENICAL RESISTANCE OPERON REPRESSOR ARSR-RELATED"/>
    <property type="match status" value="1"/>
</dbReference>
<evidence type="ECO:0000256" key="1">
    <source>
        <dbReference type="ARBA" id="ARBA00023015"/>
    </source>
</evidence>
<gene>
    <name evidence="6" type="ORF">EFBL_2807</name>
</gene>
<dbReference type="Pfam" id="PF01022">
    <property type="entry name" value="HTH_5"/>
    <property type="match status" value="1"/>
</dbReference>
<evidence type="ECO:0000313" key="6">
    <source>
        <dbReference type="EMBL" id="GAX91141.1"/>
    </source>
</evidence>
<dbReference type="GO" id="GO:0003677">
    <property type="term" value="F:DNA binding"/>
    <property type="evidence" value="ECO:0007669"/>
    <property type="project" value="UniProtKB-KW"/>
</dbReference>
<evidence type="ECO:0000259" key="5">
    <source>
        <dbReference type="PROSITE" id="PS50987"/>
    </source>
</evidence>
<dbReference type="CDD" id="cd00090">
    <property type="entry name" value="HTH_ARSR"/>
    <property type="match status" value="1"/>
</dbReference>
<keyword evidence="7" id="KW-1185">Reference proteome</keyword>
<dbReference type="EMBL" id="BDUF01000086">
    <property type="protein sequence ID" value="GAX91141.1"/>
    <property type="molecule type" value="Genomic_DNA"/>
</dbReference>
<dbReference type="PROSITE" id="PS00846">
    <property type="entry name" value="HTH_ARSR_1"/>
    <property type="match status" value="1"/>
</dbReference>
<protein>
    <submittedName>
        <fullName evidence="6">Transcriptional regulator</fullName>
    </submittedName>
</protein>
<dbReference type="GO" id="GO:0046686">
    <property type="term" value="P:response to cadmium ion"/>
    <property type="evidence" value="ECO:0007669"/>
    <property type="project" value="UniProtKB-KW"/>
</dbReference>
<comment type="caution">
    <text evidence="6">The sequence shown here is derived from an EMBL/GenBank/DDBJ whole genome shotgun (WGS) entry which is preliminary data.</text>
</comment>
<keyword evidence="2" id="KW-0238">DNA-binding</keyword>
<keyword evidence="1" id="KW-0805">Transcription regulation</keyword>
<keyword evidence="3" id="KW-0804">Transcription</keyword>
<name>A0A292YQG0_9BACL</name>
<dbReference type="InterPro" id="IPR036390">
    <property type="entry name" value="WH_DNA-bd_sf"/>
</dbReference>
<evidence type="ECO:0000256" key="3">
    <source>
        <dbReference type="ARBA" id="ARBA00023163"/>
    </source>
</evidence>
<sequence length="132" mass="14865">MAKWMSQYQPTDVCEIFCYDEAKVNRLRGQTEVPQGISSIFKALADDTRFRIAYALSLEDELCVCDVANIIGTTVANASHHLRVLRNNGLASHRKEGKMVFYALADAHVKTIIRMAFDHSQEMRPNAHPAGR</sequence>
<dbReference type="PROSITE" id="PS50987">
    <property type="entry name" value="HTH_ARSR_2"/>
    <property type="match status" value="1"/>
</dbReference>
<evidence type="ECO:0000256" key="2">
    <source>
        <dbReference type="ARBA" id="ARBA00023125"/>
    </source>
</evidence>